<evidence type="ECO:0000256" key="3">
    <source>
        <dbReference type="SAM" id="MobiDB-lite"/>
    </source>
</evidence>
<proteinExistence type="predicted"/>
<evidence type="ECO:0000313" key="4">
    <source>
        <dbReference type="EMBL" id="KAG0503557.1"/>
    </source>
</evidence>
<feature type="coiled-coil region" evidence="2">
    <location>
        <begin position="74"/>
        <end position="157"/>
    </location>
</feature>
<evidence type="ECO:0000313" key="5">
    <source>
        <dbReference type="Proteomes" id="UP000639772"/>
    </source>
</evidence>
<accession>A0A835VLN7</accession>
<comment type="caution">
    <text evidence="4">The sequence shown here is derived from an EMBL/GenBank/DDBJ whole genome shotgun (WGS) entry which is preliminary data.</text>
</comment>
<dbReference type="InterPro" id="IPR040265">
    <property type="entry name" value="CHUP1/IPGA1-like"/>
</dbReference>
<evidence type="ECO:0000256" key="1">
    <source>
        <dbReference type="ARBA" id="ARBA00023054"/>
    </source>
</evidence>
<protein>
    <submittedName>
        <fullName evidence="4">Uncharacterized protein</fullName>
    </submittedName>
</protein>
<keyword evidence="1 2" id="KW-0175">Coiled coil</keyword>
<dbReference type="PANTHER" id="PTHR31342">
    <property type="entry name" value="PROTEIN CHUP1, CHLOROPLASTIC"/>
    <property type="match status" value="1"/>
</dbReference>
<feature type="compositionally biased region" description="Basic and acidic residues" evidence="3">
    <location>
        <begin position="292"/>
        <end position="306"/>
    </location>
</feature>
<dbReference type="GO" id="GO:0072699">
    <property type="term" value="P:protein localization to cortical microtubule cytoskeleton"/>
    <property type="evidence" value="ECO:0007669"/>
    <property type="project" value="TreeGrafter"/>
</dbReference>
<dbReference type="PANTHER" id="PTHR31342:SF18">
    <property type="entry name" value="OS01G0651932 PROTEIN"/>
    <property type="match status" value="1"/>
</dbReference>
<evidence type="ECO:0000256" key="2">
    <source>
        <dbReference type="SAM" id="Coils"/>
    </source>
</evidence>
<feature type="region of interest" description="Disordered" evidence="3">
    <location>
        <begin position="17"/>
        <end position="40"/>
    </location>
</feature>
<dbReference type="Proteomes" id="UP000639772">
    <property type="component" value="Chromosome 1"/>
</dbReference>
<feature type="compositionally biased region" description="Basic residues" evidence="3">
    <location>
        <begin position="17"/>
        <end position="27"/>
    </location>
</feature>
<sequence length="498" mass="55701">MVAGKVKAVMGLQKSPQRRSLKLRGGRRLPPSSVKEWELSPPTEGGCILSVIWGSTFPAPLLQAQDTKGNSCGRAVLEKEVAAKHDELEQLRQSAMGLEVEKRALQLEMEALQAKMRGKEEEELRKEGRMREMQTEIKELRRTVSEQQRELRRFSSGARGDRCQLVFSAVSRPNGRLREGSETPSIAISFLILQFFIVGYYSHHTWKAKRYTKPCSIPPIPAPPALPEVCGRKGQVVLLLLPPPPPPPSMAGKECEIGGGVRAARAGGCEFYHTLMRRDSRRILVPSGRRSCGSEHPKYDRRDRESIGSPAGCKSVAIATIQIKSDVETGVISHGFLIREVESAAFTHIEDLVAFVKWLDDELSFLVDERAVLKHFDWPEREPRTRCGGRVWVLRSAEAGVGGVVVPGRQAAALRYCSEEDTDFWKKHGVYNLSRVREGATERYKNFHIPWEWMLDGGLEELDQISLCEIVMKYMKRITSEIEAIAGGPEEGSYAAGR</sequence>
<dbReference type="GO" id="GO:0055028">
    <property type="term" value="C:cortical microtubule"/>
    <property type="evidence" value="ECO:0007669"/>
    <property type="project" value="TreeGrafter"/>
</dbReference>
<gene>
    <name evidence="4" type="ORF">HPP92_003629</name>
</gene>
<name>A0A835VLN7_VANPL</name>
<feature type="region of interest" description="Disordered" evidence="3">
    <location>
        <begin position="288"/>
        <end position="307"/>
    </location>
</feature>
<reference evidence="4 5" key="1">
    <citation type="journal article" date="2020" name="Nat. Food">
        <title>A phased Vanilla planifolia genome enables genetic improvement of flavour and production.</title>
        <authorList>
            <person name="Hasing T."/>
            <person name="Tang H."/>
            <person name="Brym M."/>
            <person name="Khazi F."/>
            <person name="Huang T."/>
            <person name="Chambers A.H."/>
        </authorList>
    </citation>
    <scope>NUCLEOTIDE SEQUENCE [LARGE SCALE GENOMIC DNA]</scope>
    <source>
        <tissue evidence="4">Leaf</tissue>
    </source>
</reference>
<dbReference type="AlphaFoldDB" id="A0A835VLN7"/>
<organism evidence="4 5">
    <name type="scientific">Vanilla planifolia</name>
    <name type="common">Vanilla</name>
    <dbReference type="NCBI Taxonomy" id="51239"/>
    <lineage>
        <taxon>Eukaryota</taxon>
        <taxon>Viridiplantae</taxon>
        <taxon>Streptophyta</taxon>
        <taxon>Embryophyta</taxon>
        <taxon>Tracheophyta</taxon>
        <taxon>Spermatophyta</taxon>
        <taxon>Magnoliopsida</taxon>
        <taxon>Liliopsida</taxon>
        <taxon>Asparagales</taxon>
        <taxon>Orchidaceae</taxon>
        <taxon>Vanilloideae</taxon>
        <taxon>Vanilleae</taxon>
        <taxon>Vanilla</taxon>
    </lineage>
</organism>
<dbReference type="EMBL" id="JADCNM010000001">
    <property type="protein sequence ID" value="KAG0503557.1"/>
    <property type="molecule type" value="Genomic_DNA"/>
</dbReference>